<organism evidence="2 3">
    <name type="scientific">Bacteroides sedimenti</name>
    <dbReference type="NCBI Taxonomy" id="2136147"/>
    <lineage>
        <taxon>Bacteria</taxon>
        <taxon>Pseudomonadati</taxon>
        <taxon>Bacteroidota</taxon>
        <taxon>Bacteroidia</taxon>
        <taxon>Bacteroidales</taxon>
        <taxon>Bacteroidaceae</taxon>
        <taxon>Bacteroides</taxon>
    </lineage>
</organism>
<sequence length="285" mass="33046">MSNDKLKILVCVHKKDFFLNDDVYMPIHVGKAISDLDLGISGDNTGENISVKNKSYCELTGLYWVWKNLMSSDVSYIGLCHYRRYFKFVTGPFNIRRFLPVTAKGFERADLLTSNVESILGQYDIIVAKPLIFRYSLAFDYNKRHVGKDLKALESVIKELSPEYMPAFHEVINNGNRLSPCNMFVANKDILNDYCTWLFTILQELETRIDLSGYDPVQARIWGYMGERLLNVYVRKNNLRVKYCPIIGIDDNAKKKNILRYCWPVLRNLVGFSISKMQNKHIVKL</sequence>
<name>A0ABM8IDT5_9BACE</name>
<gene>
    <name evidence="2" type="ORF">BSYN_23900</name>
</gene>
<evidence type="ECO:0000313" key="3">
    <source>
        <dbReference type="Proteomes" id="UP001496674"/>
    </source>
</evidence>
<dbReference type="EMBL" id="AP028055">
    <property type="protein sequence ID" value="BEH00126.1"/>
    <property type="molecule type" value="Genomic_DNA"/>
</dbReference>
<reference evidence="2 3" key="1">
    <citation type="submission" date="2023-04" db="EMBL/GenBank/DDBJ databases">
        <title>Draft genome sequence of acteroides sedimenti strain YN3PY1.</title>
        <authorList>
            <person name="Yoshida N."/>
        </authorList>
    </citation>
    <scope>NUCLEOTIDE SEQUENCE [LARGE SCALE GENOMIC DNA]</scope>
    <source>
        <strain evidence="2 3">YN3PY1</strain>
    </source>
</reference>
<evidence type="ECO:0000313" key="2">
    <source>
        <dbReference type="EMBL" id="BEH00126.1"/>
    </source>
</evidence>
<feature type="domain" description="DUF4422" evidence="1">
    <location>
        <begin position="7"/>
        <end position="237"/>
    </location>
</feature>
<evidence type="ECO:0000259" key="1">
    <source>
        <dbReference type="Pfam" id="PF14393"/>
    </source>
</evidence>
<dbReference type="InterPro" id="IPR025536">
    <property type="entry name" value="DUF4422"/>
</dbReference>
<protein>
    <submittedName>
        <fullName evidence="2">Exopolysaccharide biosynthesis protein</fullName>
    </submittedName>
</protein>
<accession>A0ABM8IDT5</accession>
<dbReference type="Pfam" id="PF14393">
    <property type="entry name" value="DUF4422"/>
    <property type="match status" value="1"/>
</dbReference>
<proteinExistence type="predicted"/>
<dbReference type="RefSeq" id="WP_353331199.1">
    <property type="nucleotide sequence ID" value="NZ_AP028055.1"/>
</dbReference>
<dbReference type="Proteomes" id="UP001496674">
    <property type="component" value="Chromosome"/>
</dbReference>
<keyword evidence="3" id="KW-1185">Reference proteome</keyword>